<dbReference type="Pfam" id="PF12625">
    <property type="entry name" value="Arabinose_bd"/>
    <property type="match status" value="1"/>
</dbReference>
<proteinExistence type="predicted"/>
<dbReference type="RefSeq" id="WP_068111730.1">
    <property type="nucleotide sequence ID" value="NZ_CP015079.1"/>
</dbReference>
<dbReference type="SMART" id="SM00342">
    <property type="entry name" value="HTH_ARAC"/>
    <property type="match status" value="1"/>
</dbReference>
<reference evidence="5 6" key="1">
    <citation type="submission" date="2016-03" db="EMBL/GenBank/DDBJ databases">
        <title>Complete genome sequence of a soil Actinobacterium, Nocardioides dokdonensis FR1436.</title>
        <authorList>
            <person name="Kwon S.-K."/>
            <person name="Kim K."/>
            <person name="Kim J.F."/>
        </authorList>
    </citation>
    <scope>NUCLEOTIDE SEQUENCE [LARGE SCALE GENOMIC DNA]</scope>
    <source>
        <strain evidence="5 6">FR1436</strain>
    </source>
</reference>
<dbReference type="InterPro" id="IPR032687">
    <property type="entry name" value="AraC-type_N"/>
</dbReference>
<dbReference type="InterPro" id="IPR009057">
    <property type="entry name" value="Homeodomain-like_sf"/>
</dbReference>
<organism evidence="5 6">
    <name type="scientific">Nocardioides dokdonensis FR1436</name>
    <dbReference type="NCBI Taxonomy" id="1300347"/>
    <lineage>
        <taxon>Bacteria</taxon>
        <taxon>Bacillati</taxon>
        <taxon>Actinomycetota</taxon>
        <taxon>Actinomycetes</taxon>
        <taxon>Propionibacteriales</taxon>
        <taxon>Nocardioidaceae</taxon>
        <taxon>Nocardioides</taxon>
    </lineage>
</organism>
<dbReference type="STRING" id="1300347.I601_3169"/>
<dbReference type="EMBL" id="CP015079">
    <property type="protein sequence ID" value="ANH39576.1"/>
    <property type="molecule type" value="Genomic_DNA"/>
</dbReference>
<dbReference type="PANTHER" id="PTHR47894:SF1">
    <property type="entry name" value="HTH-TYPE TRANSCRIPTIONAL REGULATOR VQSM"/>
    <property type="match status" value="1"/>
</dbReference>
<dbReference type="PATRIC" id="fig|1300347.3.peg.3168"/>
<dbReference type="OrthoDB" id="5241536at2"/>
<dbReference type="Pfam" id="PF12833">
    <property type="entry name" value="HTH_18"/>
    <property type="match status" value="1"/>
</dbReference>
<keyword evidence="1" id="KW-0805">Transcription regulation</keyword>
<keyword evidence="6" id="KW-1185">Reference proteome</keyword>
<dbReference type="Gene3D" id="1.10.10.60">
    <property type="entry name" value="Homeodomain-like"/>
    <property type="match status" value="1"/>
</dbReference>
<dbReference type="Proteomes" id="UP000077868">
    <property type="component" value="Chromosome"/>
</dbReference>
<dbReference type="PANTHER" id="PTHR47894">
    <property type="entry name" value="HTH-TYPE TRANSCRIPTIONAL REGULATOR GADX"/>
    <property type="match status" value="1"/>
</dbReference>
<protein>
    <submittedName>
        <fullName evidence="5">HTH-type transcriptional regulator AppY</fullName>
    </submittedName>
</protein>
<dbReference type="GO" id="GO:0005829">
    <property type="term" value="C:cytosol"/>
    <property type="evidence" value="ECO:0007669"/>
    <property type="project" value="TreeGrafter"/>
</dbReference>
<evidence type="ECO:0000313" key="6">
    <source>
        <dbReference type="Proteomes" id="UP000077868"/>
    </source>
</evidence>
<accession>A0A1A9GNB6</accession>
<dbReference type="AlphaFoldDB" id="A0A1A9GNB6"/>
<dbReference type="PRINTS" id="PR00032">
    <property type="entry name" value="HTHARAC"/>
</dbReference>
<keyword evidence="2" id="KW-0238">DNA-binding</keyword>
<dbReference type="KEGG" id="ndk:I601_3169"/>
<evidence type="ECO:0000259" key="4">
    <source>
        <dbReference type="PROSITE" id="PS01124"/>
    </source>
</evidence>
<sequence length="336" mass="37250">MRTDEPGVPSLAFVQLLSSPAIDADAVERFRVIMAREGTGELALIRTQGEAPLRWFREVYPDLDIEQATRLGIACAEHAQLTSFGPLSVPLVSACTVEEVVELLTYLPLITNAVTTQFQPQQDDLTIRLSGNAGDPDLDCLVVTYCGLALLRLIDLVVVEASEATMHSHWPEPSVLPREAASRSRLEFDAPFSYLHMPARTLQAACRFPDPISYELAVTELQQALACRADTPEFTRRVWALLDDGSGARTIQSVADEFSMSSSTLKRRLAAEGTSFRELLQQSMVDRARKRLLDPSTSVGEVANELGYSDLTNFSHAFKKWTGSSPSHFRREHEVR</sequence>
<dbReference type="InterPro" id="IPR020449">
    <property type="entry name" value="Tscrpt_reg_AraC-type_HTH"/>
</dbReference>
<name>A0A1A9GNB6_9ACTN</name>
<dbReference type="SUPFAM" id="SSF46689">
    <property type="entry name" value="Homeodomain-like"/>
    <property type="match status" value="1"/>
</dbReference>
<gene>
    <name evidence="5" type="primary">appY</name>
    <name evidence="5" type="ORF">I601_3169</name>
</gene>
<evidence type="ECO:0000256" key="2">
    <source>
        <dbReference type="ARBA" id="ARBA00023125"/>
    </source>
</evidence>
<evidence type="ECO:0000256" key="3">
    <source>
        <dbReference type="ARBA" id="ARBA00023163"/>
    </source>
</evidence>
<evidence type="ECO:0000256" key="1">
    <source>
        <dbReference type="ARBA" id="ARBA00023015"/>
    </source>
</evidence>
<dbReference type="GO" id="GO:0003700">
    <property type="term" value="F:DNA-binding transcription factor activity"/>
    <property type="evidence" value="ECO:0007669"/>
    <property type="project" value="InterPro"/>
</dbReference>
<dbReference type="GO" id="GO:0000976">
    <property type="term" value="F:transcription cis-regulatory region binding"/>
    <property type="evidence" value="ECO:0007669"/>
    <property type="project" value="TreeGrafter"/>
</dbReference>
<feature type="domain" description="HTH araC/xylS-type" evidence="4">
    <location>
        <begin position="236"/>
        <end position="332"/>
    </location>
</feature>
<dbReference type="PROSITE" id="PS01124">
    <property type="entry name" value="HTH_ARAC_FAMILY_2"/>
    <property type="match status" value="1"/>
</dbReference>
<keyword evidence="3" id="KW-0804">Transcription</keyword>
<dbReference type="InterPro" id="IPR018060">
    <property type="entry name" value="HTH_AraC"/>
</dbReference>
<evidence type="ECO:0000313" key="5">
    <source>
        <dbReference type="EMBL" id="ANH39576.1"/>
    </source>
</evidence>